<organism evidence="1 2">
    <name type="scientific">Enterococcus devriesei</name>
    <dbReference type="NCBI Taxonomy" id="319970"/>
    <lineage>
        <taxon>Bacteria</taxon>
        <taxon>Bacillati</taxon>
        <taxon>Bacillota</taxon>
        <taxon>Bacilli</taxon>
        <taxon>Lactobacillales</taxon>
        <taxon>Enterococcaceae</taxon>
        <taxon>Enterococcus</taxon>
    </lineage>
</organism>
<dbReference type="AlphaFoldDB" id="A0A1L8SXG7"/>
<dbReference type="Proteomes" id="UP000183700">
    <property type="component" value="Unassembled WGS sequence"/>
</dbReference>
<comment type="caution">
    <text evidence="1">The sequence shown here is derived from an EMBL/GenBank/DDBJ whole genome shotgun (WGS) entry which is preliminary data.</text>
</comment>
<protein>
    <submittedName>
        <fullName evidence="1">Uncharacterized protein</fullName>
    </submittedName>
</protein>
<sequence length="41" mass="4829">MNHFSKILKNEVDFHAVYHSAIQHILFDPAKDNYSFFSGFL</sequence>
<gene>
    <name evidence="1" type="ORF">RV00_GL001093</name>
</gene>
<name>A0A1L8SXG7_9ENTE</name>
<dbReference type="EMBL" id="JXKM01000002">
    <property type="protein sequence ID" value="OJG36648.1"/>
    <property type="molecule type" value="Genomic_DNA"/>
</dbReference>
<reference evidence="1 2" key="1">
    <citation type="submission" date="2014-12" db="EMBL/GenBank/DDBJ databases">
        <title>Draft genome sequences of 29 type strains of Enterococci.</title>
        <authorList>
            <person name="Zhong Z."/>
            <person name="Sun Z."/>
            <person name="Liu W."/>
            <person name="Zhang W."/>
            <person name="Zhang H."/>
        </authorList>
    </citation>
    <scope>NUCLEOTIDE SEQUENCE [LARGE SCALE GENOMIC DNA]</scope>
    <source>
        <strain evidence="1 2">DSM 22802</strain>
    </source>
</reference>
<keyword evidence="2" id="KW-1185">Reference proteome</keyword>
<accession>A0A1L8SXG7</accession>
<evidence type="ECO:0000313" key="2">
    <source>
        <dbReference type="Proteomes" id="UP000183700"/>
    </source>
</evidence>
<proteinExistence type="predicted"/>
<evidence type="ECO:0000313" key="1">
    <source>
        <dbReference type="EMBL" id="OJG36648.1"/>
    </source>
</evidence>